<proteinExistence type="predicted"/>
<dbReference type="KEGG" id="taut:V4D30_08780"/>
<sequence length="377" mass="43316">MKKFKEILVCVIGGTPQIITETLYALANKEPPVYIDEIYIITTSVGRKQIENALIKKEILKQFLVEYNLPYVEIKPSQVIVIKDKNDNEIEDIRDSSHSEATADTIISLIKELTKDSSTRLHCSLTGGRKTMSFYLGSAMELFGRPHDRLYHVLVSPEFESNPEFFYKPKKEKFIKCRLQDGTIKEISTEKAKIELMELPFVRFSGKIQFHGKNFKELIRETQSEINLGGFQPEIILDVKERKLEIAGVCLTLNPAFIALYATLLQQKLSCTRKRVCSSCTDCYVSLIQITEEPLVKWFARFYSEAYKPALVSAEEVEEKIRKKLSLYTIRSYISKINNSIFQALPDKAIHCKINSIRRYGATTYGIAVDRRKIKIK</sequence>
<dbReference type="RefSeq" id="WP_353683961.1">
    <property type="nucleotide sequence ID" value="NZ_CP144373.1"/>
</dbReference>
<name>A0AAU8GXV7_9BACT</name>
<dbReference type="InterPro" id="IPR013413">
    <property type="entry name" value="CRISPR-assoc_prot_NE0113"/>
</dbReference>
<feature type="domain" description="CRISPR system ring nuclease SSO2081-like" evidence="1">
    <location>
        <begin position="15"/>
        <end position="208"/>
    </location>
</feature>
<evidence type="ECO:0000313" key="2">
    <source>
        <dbReference type="EMBL" id="XCH46428.1"/>
    </source>
</evidence>
<dbReference type="InterPro" id="IPR019092">
    <property type="entry name" value="SSO2081-like_dom"/>
</dbReference>
<reference evidence="2" key="1">
    <citation type="submission" date="2024-01" db="EMBL/GenBank/DDBJ databases">
        <title>The first autotrophic representatives of the genus Thermodesulfovibrio.</title>
        <authorList>
            <person name="Maltseva A.I."/>
            <person name="Elcheninov A.G."/>
            <person name="Kublanov I.V."/>
            <person name="Lebedinsky A.V."/>
            <person name="Frolov E.N."/>
        </authorList>
    </citation>
    <scope>NUCLEOTIDE SEQUENCE</scope>
    <source>
        <strain evidence="2">3907-1M</strain>
    </source>
</reference>
<organism evidence="2">
    <name type="scientific">Thermodesulfovibrio autotrophicus</name>
    <dbReference type="NCBI Taxonomy" id="3118333"/>
    <lineage>
        <taxon>Bacteria</taxon>
        <taxon>Pseudomonadati</taxon>
        <taxon>Nitrospirota</taxon>
        <taxon>Thermodesulfovibrionia</taxon>
        <taxon>Thermodesulfovibrionales</taxon>
        <taxon>Thermodesulfovibrionaceae</taxon>
        <taxon>Thermodesulfovibrio</taxon>
    </lineage>
</organism>
<dbReference type="EMBL" id="CP144373">
    <property type="protein sequence ID" value="XCH46428.1"/>
    <property type="molecule type" value="Genomic_DNA"/>
</dbReference>
<dbReference type="Pfam" id="PF09623">
    <property type="entry name" value="Cas_NE0113"/>
    <property type="match status" value="1"/>
</dbReference>
<evidence type="ECO:0000259" key="1">
    <source>
        <dbReference type="Pfam" id="PF09623"/>
    </source>
</evidence>
<dbReference type="NCBIfam" id="TIGR02584">
    <property type="entry name" value="cas_NE0113"/>
    <property type="match status" value="1"/>
</dbReference>
<dbReference type="AlphaFoldDB" id="A0AAU8GXV7"/>
<accession>A0AAU8GXV7</accession>
<protein>
    <submittedName>
        <fullName evidence="2">CRISPR-associated ring nuclease Csm6</fullName>
    </submittedName>
</protein>
<dbReference type="CDD" id="cd09741">
    <property type="entry name" value="Csx1_III-U"/>
    <property type="match status" value="1"/>
</dbReference>
<gene>
    <name evidence="2" type="primary">csm6</name>
    <name evidence="2" type="ORF">V4D30_08780</name>
</gene>